<evidence type="ECO:0000256" key="1">
    <source>
        <dbReference type="SAM" id="Phobius"/>
    </source>
</evidence>
<sequence length="259" mass="30485">MNKKSKTKTKKVSEKITNIELNQSSNEKPCILTKHEQLLLEEYKIINNYIARGSSTFWSRFSTLFSINLFLFSVCSFLIKLFLDVDASDVIPLHWGIYIIIITCCIIMGGVISVIWFFVTEKSSALNALWNDRMRIIEETLNSMKVQTLIYDIFTLKDDEKYSKKENSDDELKTKSISYDFYDRLRLNQRSSISAIIRHIPFTIFFLWTIFFVCLIIIIAITLIQDCTDYYNLFYLLLVIPLIVLVLYLKKVRKRKTQQ</sequence>
<keyword evidence="1" id="KW-0812">Transmembrane</keyword>
<proteinExistence type="predicted"/>
<dbReference type="Pfam" id="PF24838">
    <property type="entry name" value="8xMP"/>
    <property type="match status" value="1"/>
</dbReference>
<feature type="transmembrane region" description="Helical" evidence="1">
    <location>
        <begin position="95"/>
        <end position="119"/>
    </location>
</feature>
<feature type="transmembrane region" description="Helical" evidence="1">
    <location>
        <begin position="230"/>
        <end position="249"/>
    </location>
</feature>
<dbReference type="AlphaFoldDB" id="X1GKI2"/>
<dbReference type="InterPro" id="IPR056918">
    <property type="entry name" value="8xMP"/>
</dbReference>
<accession>X1GKI2</accession>
<dbReference type="EMBL" id="BARU01010487">
    <property type="protein sequence ID" value="GAH33483.1"/>
    <property type="molecule type" value="Genomic_DNA"/>
</dbReference>
<name>X1GKI2_9ZZZZ</name>
<comment type="caution">
    <text evidence="2">The sequence shown here is derived from an EMBL/GenBank/DDBJ whole genome shotgun (WGS) entry which is preliminary data.</text>
</comment>
<organism evidence="2">
    <name type="scientific">marine sediment metagenome</name>
    <dbReference type="NCBI Taxonomy" id="412755"/>
    <lineage>
        <taxon>unclassified sequences</taxon>
        <taxon>metagenomes</taxon>
        <taxon>ecological metagenomes</taxon>
    </lineage>
</organism>
<feature type="transmembrane region" description="Helical" evidence="1">
    <location>
        <begin position="61"/>
        <end position="83"/>
    </location>
</feature>
<keyword evidence="1" id="KW-1133">Transmembrane helix</keyword>
<keyword evidence="1" id="KW-0472">Membrane</keyword>
<evidence type="ECO:0000313" key="2">
    <source>
        <dbReference type="EMBL" id="GAH33483.1"/>
    </source>
</evidence>
<feature type="transmembrane region" description="Helical" evidence="1">
    <location>
        <begin position="200"/>
        <end position="224"/>
    </location>
</feature>
<feature type="non-terminal residue" evidence="2">
    <location>
        <position position="259"/>
    </location>
</feature>
<protein>
    <submittedName>
        <fullName evidence="2">Uncharacterized protein</fullName>
    </submittedName>
</protein>
<reference evidence="2" key="1">
    <citation type="journal article" date="2014" name="Front. Microbiol.">
        <title>High frequency of phylogenetically diverse reductive dehalogenase-homologous genes in deep subseafloor sedimentary metagenomes.</title>
        <authorList>
            <person name="Kawai M."/>
            <person name="Futagami T."/>
            <person name="Toyoda A."/>
            <person name="Takaki Y."/>
            <person name="Nishi S."/>
            <person name="Hori S."/>
            <person name="Arai W."/>
            <person name="Tsubouchi T."/>
            <person name="Morono Y."/>
            <person name="Uchiyama I."/>
            <person name="Ito T."/>
            <person name="Fujiyama A."/>
            <person name="Inagaki F."/>
            <person name="Takami H."/>
        </authorList>
    </citation>
    <scope>NUCLEOTIDE SEQUENCE</scope>
    <source>
        <strain evidence="2">Expedition CK06-06</strain>
    </source>
</reference>
<gene>
    <name evidence="2" type="ORF">S03H2_19980</name>
</gene>